<comment type="subunit">
    <text evidence="3">Homodimer.</text>
</comment>
<dbReference type="EnsemblMetazoa" id="XM_003423846">
    <property type="protein sequence ID" value="XP_003423894"/>
    <property type="gene ID" value="LOC100119578"/>
</dbReference>
<keyword evidence="8" id="KW-0560">Oxidoreductase</keyword>
<comment type="subcellular location">
    <subcellularLocation>
        <location evidence="1">Cytoplasm</location>
    </subcellularLocation>
</comment>
<proteinExistence type="inferred from homology"/>
<dbReference type="OrthoDB" id="153074at2759"/>
<organism evidence="9 10">
    <name type="scientific">Nasonia vitripennis</name>
    <name type="common">Parasitic wasp</name>
    <dbReference type="NCBI Taxonomy" id="7425"/>
    <lineage>
        <taxon>Eukaryota</taxon>
        <taxon>Metazoa</taxon>
        <taxon>Ecdysozoa</taxon>
        <taxon>Arthropoda</taxon>
        <taxon>Hexapoda</taxon>
        <taxon>Insecta</taxon>
        <taxon>Pterygota</taxon>
        <taxon>Neoptera</taxon>
        <taxon>Endopterygota</taxon>
        <taxon>Hymenoptera</taxon>
        <taxon>Apocrita</taxon>
        <taxon>Proctotrupomorpha</taxon>
        <taxon>Chalcidoidea</taxon>
        <taxon>Pteromalidae</taxon>
        <taxon>Pteromalinae</taxon>
        <taxon>Nasonia</taxon>
    </lineage>
</organism>
<dbReference type="PANTHER" id="PTHR44085">
    <property type="entry name" value="SEPIAPTERIN REDUCTASE"/>
    <property type="match status" value="1"/>
</dbReference>
<dbReference type="FunFam" id="3.40.50.720:FF:000259">
    <property type="entry name" value="Sepiapterin reductase"/>
    <property type="match status" value="1"/>
</dbReference>
<reference evidence="9" key="1">
    <citation type="submission" date="2021-01" db="UniProtKB">
        <authorList>
            <consortium name="EnsemblMetazoa"/>
        </authorList>
    </citation>
    <scope>IDENTIFICATION</scope>
</reference>
<keyword evidence="6" id="KW-0963">Cytoplasm</keyword>
<dbReference type="PANTHER" id="PTHR44085:SF2">
    <property type="entry name" value="SEPIAPTERIN REDUCTASE"/>
    <property type="match status" value="1"/>
</dbReference>
<dbReference type="GO" id="GO:0005737">
    <property type="term" value="C:cytoplasm"/>
    <property type="evidence" value="ECO:0007669"/>
    <property type="project" value="UniProtKB-SubCell"/>
</dbReference>
<evidence type="ECO:0000256" key="8">
    <source>
        <dbReference type="ARBA" id="ARBA00023002"/>
    </source>
</evidence>
<evidence type="ECO:0000256" key="4">
    <source>
        <dbReference type="ARBA" id="ARBA00013075"/>
    </source>
</evidence>
<dbReference type="InterPro" id="IPR006393">
    <property type="entry name" value="Sepiapterin_red"/>
</dbReference>
<evidence type="ECO:0000256" key="3">
    <source>
        <dbReference type="ARBA" id="ARBA00011738"/>
    </source>
</evidence>
<dbReference type="EnsemblMetazoa" id="XM_032599336">
    <property type="protein sequence ID" value="XP_032455227"/>
    <property type="gene ID" value="LOC100119578"/>
</dbReference>
<dbReference type="NCBIfam" id="TIGR01500">
    <property type="entry name" value="sepiapter_red"/>
    <property type="match status" value="1"/>
</dbReference>
<dbReference type="GeneID" id="100119578"/>
<sequence>MTDKIFSGKVFLLVTGASQGIGRKIAEILGSSLQQGSQVLLLARNTENLKGTADKLPKHVIVKYESVDLSKATADELKDIIIKSIGVNGTSQFDEAVVVHNVGSVGDVSQPTVNMIDFDIWRKYYDLNVFSPAVLNGVFMELFKDPSIKKHVINITSLCGIQAMKSIGYYCTGKAAREMFFKVFAEENPNVNVLNYSPGPVETEMLQTISNNVGDKEVKASFQDMRQNKKALTTDQTVTRLSEVLSKRKYKSGDHVDYYDNL</sequence>
<name>A0A7M7GBY9_NASVI</name>
<dbReference type="SMR" id="A0A7M7GBY9"/>
<dbReference type="InParanoid" id="A0A7M7GBY9"/>
<evidence type="ECO:0000256" key="2">
    <source>
        <dbReference type="ARBA" id="ARBA00010483"/>
    </source>
</evidence>
<dbReference type="Gene3D" id="3.40.50.720">
    <property type="entry name" value="NAD(P)-binding Rossmann-like Domain"/>
    <property type="match status" value="1"/>
</dbReference>
<protein>
    <recommendedName>
        <fullName evidence="5">Sepiapterin reductase</fullName>
        <ecNumber evidence="4">1.1.1.153</ecNumber>
    </recommendedName>
</protein>
<evidence type="ECO:0000256" key="5">
    <source>
        <dbReference type="ARBA" id="ARBA00019170"/>
    </source>
</evidence>
<dbReference type="GO" id="GO:0006729">
    <property type="term" value="P:tetrahydrobiopterin biosynthetic process"/>
    <property type="evidence" value="ECO:0007669"/>
    <property type="project" value="InterPro"/>
</dbReference>
<keyword evidence="10" id="KW-1185">Reference proteome</keyword>
<dbReference type="FunCoup" id="A0A7M7GBY9">
    <property type="interactions" value="177"/>
</dbReference>
<dbReference type="AlphaFoldDB" id="A0A7M7GBY9"/>
<dbReference type="PRINTS" id="PR00081">
    <property type="entry name" value="GDHRDH"/>
</dbReference>
<evidence type="ECO:0000256" key="7">
    <source>
        <dbReference type="ARBA" id="ARBA00022857"/>
    </source>
</evidence>
<evidence type="ECO:0000313" key="9">
    <source>
        <dbReference type="EnsemblMetazoa" id="XP_003423894"/>
    </source>
</evidence>
<dbReference type="GO" id="GO:0004757">
    <property type="term" value="F:sepiapterin reductase (NADP+) activity"/>
    <property type="evidence" value="ECO:0007669"/>
    <property type="project" value="UniProtKB-EC"/>
</dbReference>
<dbReference type="InterPro" id="IPR051721">
    <property type="entry name" value="Biopterin_syn/organic_redct"/>
</dbReference>
<dbReference type="RefSeq" id="XP_032455227.1">
    <property type="nucleotide sequence ID" value="XM_032599336.1"/>
</dbReference>
<dbReference type="Proteomes" id="UP000002358">
    <property type="component" value="Chromosome 1"/>
</dbReference>
<keyword evidence="7" id="KW-0521">NADP</keyword>
<dbReference type="RefSeq" id="XP_003423894.1">
    <property type="nucleotide sequence ID" value="XM_003423846.4"/>
</dbReference>
<dbReference type="InterPro" id="IPR036291">
    <property type="entry name" value="NAD(P)-bd_dom_sf"/>
</dbReference>
<evidence type="ECO:0000256" key="1">
    <source>
        <dbReference type="ARBA" id="ARBA00004496"/>
    </source>
</evidence>
<accession>A0A7M7GBY9</accession>
<dbReference type="EC" id="1.1.1.153" evidence="4"/>
<dbReference type="SUPFAM" id="SSF51735">
    <property type="entry name" value="NAD(P)-binding Rossmann-fold domains"/>
    <property type="match status" value="1"/>
</dbReference>
<evidence type="ECO:0000313" key="10">
    <source>
        <dbReference type="Proteomes" id="UP000002358"/>
    </source>
</evidence>
<dbReference type="InterPro" id="IPR002347">
    <property type="entry name" value="SDR_fam"/>
</dbReference>
<dbReference type="KEGG" id="nvi:100119578"/>
<dbReference type="Pfam" id="PF00106">
    <property type="entry name" value="adh_short"/>
    <property type="match status" value="1"/>
</dbReference>
<dbReference type="CTD" id="31781"/>
<comment type="similarity">
    <text evidence="2">Belongs to the sepiapterin reductase family.</text>
</comment>
<evidence type="ECO:0000256" key="6">
    <source>
        <dbReference type="ARBA" id="ARBA00022490"/>
    </source>
</evidence>